<keyword evidence="2" id="KW-1185">Reference proteome</keyword>
<protein>
    <submittedName>
        <fullName evidence="1">Uncharacterized protein</fullName>
    </submittedName>
</protein>
<dbReference type="EMBL" id="BAABME010033928">
    <property type="protein sequence ID" value="GAA0154472.1"/>
    <property type="molecule type" value="Genomic_DNA"/>
</dbReference>
<evidence type="ECO:0000313" key="1">
    <source>
        <dbReference type="EMBL" id="GAA0154472.1"/>
    </source>
</evidence>
<accession>A0AAV3PU78</accession>
<evidence type="ECO:0000313" key="2">
    <source>
        <dbReference type="Proteomes" id="UP001454036"/>
    </source>
</evidence>
<reference evidence="1 2" key="1">
    <citation type="submission" date="2024-01" db="EMBL/GenBank/DDBJ databases">
        <title>The complete chloroplast genome sequence of Lithospermum erythrorhizon: insights into the phylogenetic relationship among Boraginaceae species and the maternal lineages of purple gromwells.</title>
        <authorList>
            <person name="Okada T."/>
            <person name="Watanabe K."/>
        </authorList>
    </citation>
    <scope>NUCLEOTIDE SEQUENCE [LARGE SCALE GENOMIC DNA]</scope>
</reference>
<dbReference type="Proteomes" id="UP001454036">
    <property type="component" value="Unassembled WGS sequence"/>
</dbReference>
<proteinExistence type="predicted"/>
<comment type="caution">
    <text evidence="1">The sequence shown here is derived from an EMBL/GenBank/DDBJ whole genome shotgun (WGS) entry which is preliminary data.</text>
</comment>
<name>A0AAV3PU78_LITER</name>
<gene>
    <name evidence="1" type="ORF">LIER_43277</name>
</gene>
<dbReference type="AlphaFoldDB" id="A0AAV3PU78"/>
<organism evidence="1 2">
    <name type="scientific">Lithospermum erythrorhizon</name>
    <name type="common">Purple gromwell</name>
    <name type="synonym">Lithospermum officinale var. erythrorhizon</name>
    <dbReference type="NCBI Taxonomy" id="34254"/>
    <lineage>
        <taxon>Eukaryota</taxon>
        <taxon>Viridiplantae</taxon>
        <taxon>Streptophyta</taxon>
        <taxon>Embryophyta</taxon>
        <taxon>Tracheophyta</taxon>
        <taxon>Spermatophyta</taxon>
        <taxon>Magnoliopsida</taxon>
        <taxon>eudicotyledons</taxon>
        <taxon>Gunneridae</taxon>
        <taxon>Pentapetalae</taxon>
        <taxon>asterids</taxon>
        <taxon>lamiids</taxon>
        <taxon>Boraginales</taxon>
        <taxon>Boraginaceae</taxon>
        <taxon>Boraginoideae</taxon>
        <taxon>Lithospermeae</taxon>
        <taxon>Lithospermum</taxon>
    </lineage>
</organism>
<sequence>MKTRASLYKSNRTLCTAVEVGVCFGYAGGEDFADEGGDVFAVDYGGGEELVEFIAGVGVGAAASEGGGGKDFSPPPRRGLRSLLVC</sequence>